<evidence type="ECO:0000313" key="3">
    <source>
        <dbReference type="Proteomes" id="UP000515838"/>
    </source>
</evidence>
<dbReference type="RefSeq" id="WP_162109523.1">
    <property type="nucleotide sequence ID" value="NZ_CP060028.1"/>
</dbReference>
<feature type="signal peptide" evidence="1">
    <location>
        <begin position="1"/>
        <end position="19"/>
    </location>
</feature>
<gene>
    <name evidence="2" type="ORF">IAE60_09045</name>
</gene>
<proteinExistence type="predicted"/>
<name>A0A7G9THE7_PSEMX</name>
<reference evidence="2 3" key="1">
    <citation type="submission" date="2020-08" db="EMBL/GenBank/DDBJ databases">
        <title>Streptomycin Non-resistant strain, P. mexicana.</title>
        <authorList>
            <person name="Ganesh-Kumar S."/>
            <person name="Zhe T."/>
            <person name="Yu Z."/>
            <person name="Min Y."/>
        </authorList>
    </citation>
    <scope>NUCLEOTIDE SEQUENCE [LARGE SCALE GENOMIC DNA]</scope>
    <source>
        <strain evidence="2 3">GTZY2</strain>
    </source>
</reference>
<keyword evidence="1" id="KW-0732">Signal</keyword>
<dbReference type="Gene3D" id="2.40.160.20">
    <property type="match status" value="1"/>
</dbReference>
<dbReference type="InterPro" id="IPR011250">
    <property type="entry name" value="OMP/PagP_B-barrel"/>
</dbReference>
<sequence>MNTRLAGLMLFAVSAPAFAAGPEQGKFSMSLFGGADTPISGDVHDGAVAPVPDLGPLNPDLAGVSAELRIQPRSHEDIYDQAFTYGLEFSYGLSDRAEVFGQVRRTEADPGTVRVGGAFVPALNTELPVYGTFSDYKALSLEAGYRYYFMQPGSARPFVAGRLGATQTDDIRATFEIPDAAITIANAPFTEKKWAATAGVDVGVLIPVSEAFSITAQAGVRYVADLEGDDSAIGGLGLGSINDTGKRVSVPISIAARFDF</sequence>
<evidence type="ECO:0000313" key="2">
    <source>
        <dbReference type="EMBL" id="QNN79522.1"/>
    </source>
</evidence>
<protein>
    <recommendedName>
        <fullName evidence="4">Outer membrane beta-barrel protein</fullName>
    </recommendedName>
</protein>
<dbReference type="EMBL" id="CP060731">
    <property type="protein sequence ID" value="QNN79522.1"/>
    <property type="molecule type" value="Genomic_DNA"/>
</dbReference>
<organism evidence="2 3">
    <name type="scientific">Pseudoxanthomonas mexicana</name>
    <dbReference type="NCBI Taxonomy" id="128785"/>
    <lineage>
        <taxon>Bacteria</taxon>
        <taxon>Pseudomonadati</taxon>
        <taxon>Pseudomonadota</taxon>
        <taxon>Gammaproteobacteria</taxon>
        <taxon>Lysobacterales</taxon>
        <taxon>Lysobacteraceae</taxon>
        <taxon>Pseudoxanthomonas</taxon>
    </lineage>
</organism>
<accession>A0A7G9THE7</accession>
<dbReference type="SUPFAM" id="SSF56925">
    <property type="entry name" value="OMPA-like"/>
    <property type="match status" value="1"/>
</dbReference>
<dbReference type="Proteomes" id="UP000515838">
    <property type="component" value="Chromosome"/>
</dbReference>
<evidence type="ECO:0000256" key="1">
    <source>
        <dbReference type="SAM" id="SignalP"/>
    </source>
</evidence>
<dbReference type="OrthoDB" id="7629748at2"/>
<evidence type="ECO:0008006" key="4">
    <source>
        <dbReference type="Google" id="ProtNLM"/>
    </source>
</evidence>
<feature type="chain" id="PRO_5029015907" description="Outer membrane beta-barrel protein" evidence="1">
    <location>
        <begin position="20"/>
        <end position="260"/>
    </location>
</feature>
<dbReference type="AlphaFoldDB" id="A0A7G9THE7"/>